<organism evidence="4 5">
    <name type="scientific">Bordetella genomosp. 8</name>
    <dbReference type="NCBI Taxonomy" id="1416806"/>
    <lineage>
        <taxon>Bacteria</taxon>
        <taxon>Pseudomonadati</taxon>
        <taxon>Pseudomonadota</taxon>
        <taxon>Betaproteobacteria</taxon>
        <taxon>Burkholderiales</taxon>
        <taxon>Alcaligenaceae</taxon>
        <taxon>Bordetella</taxon>
    </lineage>
</organism>
<dbReference type="Pfam" id="PF06742">
    <property type="entry name" value="DUF1214"/>
    <property type="match status" value="1"/>
</dbReference>
<dbReference type="InterPro" id="IPR010621">
    <property type="entry name" value="DUF1214"/>
</dbReference>
<dbReference type="InterPro" id="IPR037050">
    <property type="entry name" value="DUF1254_sf"/>
</dbReference>
<evidence type="ECO:0000259" key="3">
    <source>
        <dbReference type="Pfam" id="PF06863"/>
    </source>
</evidence>
<dbReference type="AlphaFoldDB" id="A0A1W6YU43"/>
<feature type="domain" description="DUF1214" evidence="2">
    <location>
        <begin position="446"/>
        <end position="552"/>
    </location>
</feature>
<dbReference type="InterPro" id="IPR037049">
    <property type="entry name" value="DUF1214_C_sf"/>
</dbReference>
<feature type="region of interest" description="Disordered" evidence="1">
    <location>
        <begin position="394"/>
        <end position="414"/>
    </location>
</feature>
<keyword evidence="5" id="KW-1185">Reference proteome</keyword>
<evidence type="ECO:0008006" key="6">
    <source>
        <dbReference type="Google" id="ProtNLM"/>
    </source>
</evidence>
<proteinExistence type="predicted"/>
<dbReference type="KEGG" id="bgv:CAL12_27110"/>
<feature type="domain" description="DUF1254" evidence="3">
    <location>
        <begin position="173"/>
        <end position="303"/>
    </location>
</feature>
<evidence type="ECO:0000313" key="5">
    <source>
        <dbReference type="Proteomes" id="UP000194151"/>
    </source>
</evidence>
<dbReference type="Gene3D" id="2.60.120.600">
    <property type="entry name" value="Domain of unknown function DUF1214, C-terminal domain"/>
    <property type="match status" value="1"/>
</dbReference>
<dbReference type="OrthoDB" id="104565at2"/>
<sequence>MWRRIAPRHAPIGRILSAAAAECARRPARANAPWTKALFAPFADSKGWPDGLGWRRRARAWAGPRVPMRVGIGAGMSLRKFFPLLLQARIGRIASAAIAGCVGRLALGAALGLGIGLDITPAMAAPPMDANQAREIAADAYVYAYPLVLMDVARRVQTNVQAPDTSLGAGAPVNRFAHMSRAAEPLLHGLPYPDLDTLWSQLWFDVSREPLLIEVPDARGRYYSITLSDMWADAFAALGSRTVQDGARVYAIVGPDWHGKLPKPAEIIRAPTAAGLLRVRIAYGGVRDLGSAQGFQMALDATPLSRWGKKTVPPDGHFDVALSRRAPVDQVAEMKPQAYFAAYAELVSRYPPHAGDGPMLLRMARLGLAPGQRFDWSSLPASLQAAVEAGVQRGQASVRSPVQPRPRGGDAWRMPDRRLGSYGTDYALRARAARALGAVALPEDEIVLRAHADSDGRPLDGSFRYEVRFDRGQLPPADVLWSMTLYNDRRELFDNQVNLYAVGTRHPLTPGQGGVLTAYVQYAQPTGEQVRNWLPAPQSGRFTLVMRLYQPGQDAIEGLWQPPTIRRIQ</sequence>
<dbReference type="STRING" id="1416806.CAL12_27110"/>
<dbReference type="PANTHER" id="PTHR36509">
    <property type="entry name" value="BLL3101 PROTEIN"/>
    <property type="match status" value="1"/>
</dbReference>
<protein>
    <recommendedName>
        <fullName evidence="6">DUF1254 domain-containing protein</fullName>
    </recommendedName>
</protein>
<evidence type="ECO:0000313" key="4">
    <source>
        <dbReference type="EMBL" id="ARP84123.1"/>
    </source>
</evidence>
<dbReference type="Gene3D" id="2.60.40.1610">
    <property type="entry name" value="Domain of unknown function DUF1254"/>
    <property type="match status" value="1"/>
</dbReference>
<evidence type="ECO:0000259" key="2">
    <source>
        <dbReference type="Pfam" id="PF06742"/>
    </source>
</evidence>
<name>A0A1W6YU43_9BORD</name>
<gene>
    <name evidence="4" type="ORF">CAL12_27110</name>
</gene>
<reference evidence="4 5" key="1">
    <citation type="submission" date="2017-05" db="EMBL/GenBank/DDBJ databases">
        <title>Complete and WGS of Bordetella genogroups.</title>
        <authorList>
            <person name="Spilker T."/>
            <person name="LiPuma J."/>
        </authorList>
    </citation>
    <scope>NUCLEOTIDE SEQUENCE [LARGE SCALE GENOMIC DNA]</scope>
    <source>
        <strain evidence="4 5">AU19157</strain>
    </source>
</reference>
<dbReference type="EMBL" id="CP021108">
    <property type="protein sequence ID" value="ARP84123.1"/>
    <property type="molecule type" value="Genomic_DNA"/>
</dbReference>
<dbReference type="Proteomes" id="UP000194151">
    <property type="component" value="Chromosome"/>
</dbReference>
<dbReference type="InterPro" id="IPR010679">
    <property type="entry name" value="DUF1254"/>
</dbReference>
<evidence type="ECO:0000256" key="1">
    <source>
        <dbReference type="SAM" id="MobiDB-lite"/>
    </source>
</evidence>
<accession>A0A1W6YU43</accession>
<dbReference type="Pfam" id="PF06863">
    <property type="entry name" value="DUF1254"/>
    <property type="match status" value="1"/>
</dbReference>
<dbReference type="PANTHER" id="PTHR36509:SF2">
    <property type="entry name" value="BLL3101 PROTEIN"/>
    <property type="match status" value="1"/>
</dbReference>
<dbReference type="SUPFAM" id="SSF160935">
    <property type="entry name" value="VPA0735-like"/>
    <property type="match status" value="1"/>
</dbReference>